<keyword evidence="2 11" id="KW-1003">Cell membrane</keyword>
<dbReference type="AlphaFoldDB" id="A0A6G8FJT5"/>
<evidence type="ECO:0000256" key="1">
    <source>
        <dbReference type="ARBA" id="ARBA00022448"/>
    </source>
</evidence>
<reference evidence="13 14" key="1">
    <citation type="submission" date="2020-03" db="EMBL/GenBank/DDBJ databases">
        <title>Leucobacter sp. nov., isolated from beetles.</title>
        <authorList>
            <person name="Hyun D.-W."/>
            <person name="Bae J.-W."/>
        </authorList>
    </citation>
    <scope>NUCLEOTIDE SEQUENCE [LARGE SCALE GENOMIC DNA]</scope>
    <source>
        <strain evidence="13 14">HDW9B</strain>
    </source>
</reference>
<dbReference type="PANTHER" id="PTHR30042">
    <property type="entry name" value="POTASSIUM-TRANSPORTING ATPASE C CHAIN"/>
    <property type="match status" value="1"/>
</dbReference>
<evidence type="ECO:0000256" key="6">
    <source>
        <dbReference type="ARBA" id="ARBA00022840"/>
    </source>
</evidence>
<keyword evidence="7 11" id="KW-0630">Potassium</keyword>
<evidence type="ECO:0000313" key="13">
    <source>
        <dbReference type="EMBL" id="QIM16730.1"/>
    </source>
</evidence>
<keyword evidence="5 11" id="KW-0547">Nucleotide-binding</keyword>
<dbReference type="Pfam" id="PF02669">
    <property type="entry name" value="KdpC"/>
    <property type="match status" value="1"/>
</dbReference>
<dbReference type="PIRSF" id="PIRSF001296">
    <property type="entry name" value="K_ATPase_KdpC"/>
    <property type="match status" value="1"/>
</dbReference>
<organism evidence="13 14">
    <name type="scientific">Leucobacter insecticola</name>
    <dbReference type="NCBI Taxonomy" id="2714934"/>
    <lineage>
        <taxon>Bacteria</taxon>
        <taxon>Bacillati</taxon>
        <taxon>Actinomycetota</taxon>
        <taxon>Actinomycetes</taxon>
        <taxon>Micrococcales</taxon>
        <taxon>Microbacteriaceae</taxon>
        <taxon>Leucobacter</taxon>
    </lineage>
</organism>
<dbReference type="GO" id="GO:0005886">
    <property type="term" value="C:plasma membrane"/>
    <property type="evidence" value="ECO:0007669"/>
    <property type="project" value="UniProtKB-SubCell"/>
</dbReference>
<dbReference type="GO" id="GO:0005524">
    <property type="term" value="F:ATP binding"/>
    <property type="evidence" value="ECO:0007669"/>
    <property type="project" value="UniProtKB-UniRule"/>
</dbReference>
<dbReference type="EMBL" id="CP049934">
    <property type="protein sequence ID" value="QIM16730.1"/>
    <property type="molecule type" value="Genomic_DNA"/>
</dbReference>
<dbReference type="KEGG" id="lins:G7067_10460"/>
<evidence type="ECO:0000256" key="10">
    <source>
        <dbReference type="ARBA" id="ARBA00023136"/>
    </source>
</evidence>
<feature type="transmembrane region" description="Helical" evidence="11">
    <location>
        <begin position="12"/>
        <end position="33"/>
    </location>
</feature>
<evidence type="ECO:0000256" key="12">
    <source>
        <dbReference type="SAM" id="MobiDB-lite"/>
    </source>
</evidence>
<dbReference type="HAMAP" id="MF_00276">
    <property type="entry name" value="KdpC"/>
    <property type="match status" value="1"/>
</dbReference>
<feature type="region of interest" description="Disordered" evidence="12">
    <location>
        <begin position="73"/>
        <end position="103"/>
    </location>
</feature>
<dbReference type="NCBIfam" id="NF001454">
    <property type="entry name" value="PRK00315.1"/>
    <property type="match status" value="1"/>
</dbReference>
<dbReference type="GO" id="GO:0008556">
    <property type="term" value="F:P-type potassium transmembrane transporter activity"/>
    <property type="evidence" value="ECO:0007669"/>
    <property type="project" value="InterPro"/>
</dbReference>
<dbReference type="PANTHER" id="PTHR30042:SF2">
    <property type="entry name" value="POTASSIUM-TRANSPORTING ATPASE KDPC SUBUNIT"/>
    <property type="match status" value="1"/>
</dbReference>
<evidence type="ECO:0000313" key="14">
    <source>
        <dbReference type="Proteomes" id="UP000501387"/>
    </source>
</evidence>
<dbReference type="RefSeq" id="WP_166324047.1">
    <property type="nucleotide sequence ID" value="NZ_CP049934.1"/>
</dbReference>
<comment type="similarity">
    <text evidence="11">Belongs to the KdpC family.</text>
</comment>
<comment type="subunit">
    <text evidence="11">The system is composed of three essential subunits: KdpA, KdpB and KdpC.</text>
</comment>
<comment type="subcellular location">
    <subcellularLocation>
        <location evidence="11">Cell membrane</location>
        <topology evidence="11">Single-pass membrane protein</topology>
    </subcellularLocation>
</comment>
<evidence type="ECO:0000256" key="5">
    <source>
        <dbReference type="ARBA" id="ARBA00022741"/>
    </source>
</evidence>
<keyword evidence="14" id="KW-1185">Reference proteome</keyword>
<keyword evidence="8 11" id="KW-1133">Transmembrane helix</keyword>
<evidence type="ECO:0000256" key="9">
    <source>
        <dbReference type="ARBA" id="ARBA00023065"/>
    </source>
</evidence>
<keyword evidence="10 11" id="KW-0472">Membrane</keyword>
<evidence type="ECO:0000256" key="2">
    <source>
        <dbReference type="ARBA" id="ARBA00022475"/>
    </source>
</evidence>
<keyword evidence="3 11" id="KW-0633">Potassium transport</keyword>
<sequence length="203" mass="21128">MPKKLARRVTPLWTGLRIALLLTVVLGIAYPLLVTGIGQLVFPSQANGSLLRGPDGEIAGSALLGQRFEASDGSPLPEYFQPRPSVAGDGYDSTASGGSNLGPESPELIAEVSARRDAIAEFNGVDPSEVPADAVTASGSGLDPHISVDYAYLQAARVAEARGVPLGTVTALLDAYTTGRDAGFMGERRVNVVELNLALDALR</sequence>
<keyword evidence="9 11" id="KW-0406">Ion transport</keyword>
<accession>A0A6G8FJT5</accession>
<keyword evidence="6 11" id="KW-0067">ATP-binding</keyword>
<dbReference type="InterPro" id="IPR003820">
    <property type="entry name" value="KdpC"/>
</dbReference>
<comment type="function">
    <text evidence="11">Part of the high-affinity ATP-driven potassium transport (or Kdp) system, which catalyzes the hydrolysis of ATP coupled with the electrogenic transport of potassium into the cytoplasm. This subunit acts as a catalytic chaperone that increases the ATP-binding affinity of the ATP-hydrolyzing subunit KdpB by the formation of a transient KdpB/KdpC/ATP ternary complex.</text>
</comment>
<evidence type="ECO:0000256" key="11">
    <source>
        <dbReference type="HAMAP-Rule" id="MF_00276"/>
    </source>
</evidence>
<evidence type="ECO:0000256" key="8">
    <source>
        <dbReference type="ARBA" id="ARBA00022989"/>
    </source>
</evidence>
<gene>
    <name evidence="11 13" type="primary">kdpC</name>
    <name evidence="13" type="ORF">G7067_10460</name>
</gene>
<name>A0A6G8FJT5_9MICO</name>
<evidence type="ECO:0000256" key="7">
    <source>
        <dbReference type="ARBA" id="ARBA00022958"/>
    </source>
</evidence>
<proteinExistence type="inferred from homology"/>
<dbReference type="Proteomes" id="UP000501387">
    <property type="component" value="Chromosome"/>
</dbReference>
<protein>
    <recommendedName>
        <fullName evidence="11">Potassium-transporting ATPase KdpC subunit</fullName>
    </recommendedName>
    <alternativeName>
        <fullName evidence="11">ATP phosphohydrolase [potassium-transporting] C chain</fullName>
    </alternativeName>
    <alternativeName>
        <fullName evidence="11">Potassium-binding and translocating subunit C</fullName>
    </alternativeName>
    <alternativeName>
        <fullName evidence="11">Potassium-translocating ATPase C chain</fullName>
    </alternativeName>
</protein>
<evidence type="ECO:0000256" key="4">
    <source>
        <dbReference type="ARBA" id="ARBA00022692"/>
    </source>
</evidence>
<keyword evidence="1 11" id="KW-0813">Transport</keyword>
<evidence type="ECO:0000256" key="3">
    <source>
        <dbReference type="ARBA" id="ARBA00022538"/>
    </source>
</evidence>
<dbReference type="NCBIfam" id="TIGR00681">
    <property type="entry name" value="kdpC"/>
    <property type="match status" value="1"/>
</dbReference>
<keyword evidence="4 11" id="KW-0812">Transmembrane</keyword>